<dbReference type="PANTHER" id="PTHR37953">
    <property type="entry name" value="UPF0127 PROTEIN MJ1496"/>
    <property type="match status" value="1"/>
</dbReference>
<gene>
    <name evidence="1" type="ORF">SAMN05216366_13014</name>
</gene>
<dbReference type="Proteomes" id="UP000182412">
    <property type="component" value="Unassembled WGS sequence"/>
</dbReference>
<proteinExistence type="predicted"/>
<name>A0A1H0U9N4_SELRU</name>
<accession>A0A1H0U9N4</accession>
<dbReference type="RefSeq" id="WP_074573116.1">
    <property type="nucleotide sequence ID" value="NZ_FNJQ01000030.1"/>
</dbReference>
<dbReference type="AlphaFoldDB" id="A0A1H0U9N4"/>
<dbReference type="EMBL" id="FNJQ01000030">
    <property type="protein sequence ID" value="SDP62883.1"/>
    <property type="molecule type" value="Genomic_DNA"/>
</dbReference>
<dbReference type="PANTHER" id="PTHR37953:SF1">
    <property type="entry name" value="UPF0127 PROTEIN MJ1496"/>
    <property type="match status" value="1"/>
</dbReference>
<organism evidence="1 2">
    <name type="scientific">Selenomonas ruminantium</name>
    <dbReference type="NCBI Taxonomy" id="971"/>
    <lineage>
        <taxon>Bacteria</taxon>
        <taxon>Bacillati</taxon>
        <taxon>Bacillota</taxon>
        <taxon>Negativicutes</taxon>
        <taxon>Selenomonadales</taxon>
        <taxon>Selenomonadaceae</taxon>
        <taxon>Selenomonas</taxon>
    </lineage>
</organism>
<evidence type="ECO:0000313" key="2">
    <source>
        <dbReference type="Proteomes" id="UP000182412"/>
    </source>
</evidence>
<sequence>MKLQLEIADTFFRRFRGLMLRRKLPAGQGLLIAPCSSIHMCFMRFAIDAVWVDKEMNILKISRNVRPWIGLAWCPKAWGVVEMTAGEADRLGLQSSTKIPFARNSSLMADKASSSGTRTV</sequence>
<dbReference type="Pfam" id="PF02643">
    <property type="entry name" value="DUF192"/>
    <property type="match status" value="1"/>
</dbReference>
<dbReference type="InterPro" id="IPR003795">
    <property type="entry name" value="DUF192"/>
</dbReference>
<evidence type="ECO:0000313" key="1">
    <source>
        <dbReference type="EMBL" id="SDP62883.1"/>
    </source>
</evidence>
<reference evidence="1 2" key="1">
    <citation type="submission" date="2016-10" db="EMBL/GenBank/DDBJ databases">
        <authorList>
            <person name="de Groot N.N."/>
        </authorList>
    </citation>
    <scope>NUCLEOTIDE SEQUENCE [LARGE SCALE GENOMIC DNA]</scope>
    <source>
        <strain evidence="1 2">S137</strain>
    </source>
</reference>
<dbReference type="Gene3D" id="2.60.120.1140">
    <property type="entry name" value="Protein of unknown function DUF192"/>
    <property type="match status" value="1"/>
</dbReference>
<evidence type="ECO:0008006" key="3">
    <source>
        <dbReference type="Google" id="ProtNLM"/>
    </source>
</evidence>
<dbReference type="InterPro" id="IPR038695">
    <property type="entry name" value="Saro_0823-like_sf"/>
</dbReference>
<protein>
    <recommendedName>
        <fullName evidence="3">DUF192 domain-containing protein</fullName>
    </recommendedName>
</protein>